<dbReference type="InterPro" id="IPR011990">
    <property type="entry name" value="TPR-like_helical_dom_sf"/>
</dbReference>
<feature type="repeat" description="PPR" evidence="2">
    <location>
        <begin position="108"/>
        <end position="142"/>
    </location>
</feature>
<dbReference type="InterPro" id="IPR002885">
    <property type="entry name" value="PPR_rpt"/>
</dbReference>
<dbReference type="InterPro" id="IPR046960">
    <property type="entry name" value="PPR_At4g14850-like_plant"/>
</dbReference>
<dbReference type="Proteomes" id="UP000585474">
    <property type="component" value="Unassembled WGS sequence"/>
</dbReference>
<dbReference type="NCBIfam" id="TIGR00756">
    <property type="entry name" value="PPR"/>
    <property type="match status" value="3"/>
</dbReference>
<dbReference type="Gene3D" id="1.25.40.10">
    <property type="entry name" value="Tetratricopeptide repeat domain"/>
    <property type="match status" value="2"/>
</dbReference>
<dbReference type="PANTHER" id="PTHR47926">
    <property type="entry name" value="PENTATRICOPEPTIDE REPEAT-CONTAINING PROTEIN"/>
    <property type="match status" value="1"/>
</dbReference>
<organism evidence="3 4">
    <name type="scientific">Actinidia rufa</name>
    <dbReference type="NCBI Taxonomy" id="165716"/>
    <lineage>
        <taxon>Eukaryota</taxon>
        <taxon>Viridiplantae</taxon>
        <taxon>Streptophyta</taxon>
        <taxon>Embryophyta</taxon>
        <taxon>Tracheophyta</taxon>
        <taxon>Spermatophyta</taxon>
        <taxon>Magnoliopsida</taxon>
        <taxon>eudicotyledons</taxon>
        <taxon>Gunneridae</taxon>
        <taxon>Pentapetalae</taxon>
        <taxon>asterids</taxon>
        <taxon>Ericales</taxon>
        <taxon>Actinidiaceae</taxon>
        <taxon>Actinidia</taxon>
    </lineage>
</organism>
<gene>
    <name evidence="3" type="ORF">Acr_26g0008350</name>
</gene>
<keyword evidence="1" id="KW-0677">Repeat</keyword>
<dbReference type="AlphaFoldDB" id="A0A7J0H3H4"/>
<feature type="repeat" description="PPR" evidence="2">
    <location>
        <begin position="5"/>
        <end position="39"/>
    </location>
</feature>
<dbReference type="PANTHER" id="PTHR47926:SF469">
    <property type="entry name" value="DYW DOMAIN-CONTAINING PROTEIN"/>
    <property type="match status" value="1"/>
</dbReference>
<dbReference type="FunFam" id="1.25.40.10:FF:000344">
    <property type="entry name" value="Pentatricopeptide repeat-containing protein"/>
    <property type="match status" value="1"/>
</dbReference>
<dbReference type="GO" id="GO:0009451">
    <property type="term" value="P:RNA modification"/>
    <property type="evidence" value="ECO:0007669"/>
    <property type="project" value="InterPro"/>
</dbReference>
<proteinExistence type="predicted"/>
<accession>A0A7J0H3H4</accession>
<name>A0A7J0H3H4_9ERIC</name>
<protein>
    <submittedName>
        <fullName evidence="3">Pentatricopeptide repeat (PPR) superfamily protein</fullName>
    </submittedName>
</protein>
<evidence type="ECO:0000313" key="3">
    <source>
        <dbReference type="EMBL" id="GFZ17565.1"/>
    </source>
</evidence>
<comment type="caution">
    <text evidence="3">The sequence shown here is derived from an EMBL/GenBank/DDBJ whole genome shotgun (WGS) entry which is preliminary data.</text>
</comment>
<sequence length="201" mass="22318">MSQKDNVAWNVLISCYARNNRTRDALVVFDMMESEQCGSQQDDVTCFIVLQACANLGALEFGERVHNYIHEHEFGNAMNLCYFLIAMYSRCGCVDKAYQVFKGMPSKDVVSWSAMMSGIASHGHREEAIEAFWEMQSMGVAPDDQTFTGVLSACSHSGLVFSRPIQMLQAETNGDILIKSESGWPIPPSAPRIATLKDDSN</sequence>
<reference evidence="3 4" key="1">
    <citation type="submission" date="2019-07" db="EMBL/GenBank/DDBJ databases">
        <title>De Novo Assembly of kiwifruit Actinidia rufa.</title>
        <authorList>
            <person name="Sugita-Konishi S."/>
            <person name="Sato K."/>
            <person name="Mori E."/>
            <person name="Abe Y."/>
            <person name="Kisaki G."/>
            <person name="Hamano K."/>
            <person name="Suezawa K."/>
            <person name="Otani M."/>
            <person name="Fukuda T."/>
            <person name="Manabe T."/>
            <person name="Gomi K."/>
            <person name="Tabuchi M."/>
            <person name="Akimitsu K."/>
            <person name="Kataoka I."/>
        </authorList>
    </citation>
    <scope>NUCLEOTIDE SEQUENCE [LARGE SCALE GENOMIC DNA]</scope>
    <source>
        <strain evidence="4">cv. Fuchu</strain>
    </source>
</reference>
<dbReference type="OrthoDB" id="185373at2759"/>
<dbReference type="Pfam" id="PF13041">
    <property type="entry name" value="PPR_2"/>
    <property type="match status" value="2"/>
</dbReference>
<evidence type="ECO:0000313" key="4">
    <source>
        <dbReference type="Proteomes" id="UP000585474"/>
    </source>
</evidence>
<dbReference type="PROSITE" id="PS51375">
    <property type="entry name" value="PPR"/>
    <property type="match status" value="2"/>
</dbReference>
<evidence type="ECO:0000256" key="2">
    <source>
        <dbReference type="PROSITE-ProRule" id="PRU00708"/>
    </source>
</evidence>
<dbReference type="EMBL" id="BJWL01000026">
    <property type="protein sequence ID" value="GFZ17565.1"/>
    <property type="molecule type" value="Genomic_DNA"/>
</dbReference>
<dbReference type="GO" id="GO:0003723">
    <property type="term" value="F:RNA binding"/>
    <property type="evidence" value="ECO:0007669"/>
    <property type="project" value="InterPro"/>
</dbReference>
<keyword evidence="4" id="KW-1185">Reference proteome</keyword>
<evidence type="ECO:0000256" key="1">
    <source>
        <dbReference type="ARBA" id="ARBA00022737"/>
    </source>
</evidence>